<organism evidence="5 6">
    <name type="scientific">Zasmidium cellare</name>
    <name type="common">Wine cellar mold</name>
    <name type="synonym">Racodium cellare</name>
    <dbReference type="NCBI Taxonomy" id="395010"/>
    <lineage>
        <taxon>Eukaryota</taxon>
        <taxon>Fungi</taxon>
        <taxon>Dikarya</taxon>
        <taxon>Ascomycota</taxon>
        <taxon>Pezizomycotina</taxon>
        <taxon>Dothideomycetes</taxon>
        <taxon>Dothideomycetidae</taxon>
        <taxon>Mycosphaerellales</taxon>
        <taxon>Mycosphaerellaceae</taxon>
        <taxon>Zasmidium</taxon>
    </lineage>
</organism>
<dbReference type="SUPFAM" id="SSF51735">
    <property type="entry name" value="NAD(P)-binding Rossmann-fold domains"/>
    <property type="match status" value="1"/>
</dbReference>
<dbReference type="InterPro" id="IPR036291">
    <property type="entry name" value="NAD(P)-bd_dom_sf"/>
</dbReference>
<evidence type="ECO:0000256" key="1">
    <source>
        <dbReference type="ARBA" id="ARBA00006328"/>
    </source>
</evidence>
<comment type="caution">
    <text evidence="5">The sequence shown here is derived from an EMBL/GenBank/DDBJ whole genome shotgun (WGS) entry which is preliminary data.</text>
</comment>
<evidence type="ECO:0000256" key="2">
    <source>
        <dbReference type="ARBA" id="ARBA00022857"/>
    </source>
</evidence>
<keyword evidence="6" id="KW-1185">Reference proteome</keyword>
<name>A0ABR0EK21_ZASCE</name>
<feature type="domain" description="NmrA-like" evidence="4">
    <location>
        <begin position="181"/>
        <end position="337"/>
    </location>
</feature>
<feature type="domain" description="NmrA-like" evidence="4">
    <location>
        <begin position="4"/>
        <end position="129"/>
    </location>
</feature>
<dbReference type="PANTHER" id="PTHR42748:SF30">
    <property type="entry name" value="NMRA-LIKE DOMAIN-CONTAINING PROTEIN"/>
    <property type="match status" value="1"/>
</dbReference>
<keyword evidence="3" id="KW-0560">Oxidoreductase</keyword>
<dbReference type="EMBL" id="JAXOVC010000005">
    <property type="protein sequence ID" value="KAK4501626.1"/>
    <property type="molecule type" value="Genomic_DNA"/>
</dbReference>
<evidence type="ECO:0000313" key="6">
    <source>
        <dbReference type="Proteomes" id="UP001305779"/>
    </source>
</evidence>
<gene>
    <name evidence="5" type="ORF">PRZ48_007435</name>
</gene>
<sequence length="352" mass="38830">MPSTTTLVVTGASGKQGSALISSILSRPSTENQIHIRAIVRNSRNDRCKALLQKTRSSTNTSLTFFEADFSDRGSLEPIFKGASALYLNTSPTFKDAQEEVKHAKNILAAADASVTIQHIMYASVVAVDDPNIWSRLGGTAPWAPEDTGPDTSIPTPDYRPGSCYVCDPMDETCRLGLQGYFSAKYTIEPLVQEWGNASPSRSWAILRPSWFMSDFLGSEAEYHWPELSSQKTLKTARSPTDEMMLVAPSDIGLIASKIFLDAQPAQWNGQIINIGSQALTMDDIAAALGHNFRVEYIPRDEAVQEVKGGNMLREVQAWCIPRQACFDLTSLEEMFGVELMSFDKFVQQARD</sequence>
<dbReference type="InterPro" id="IPR008030">
    <property type="entry name" value="NmrA-like"/>
</dbReference>
<dbReference type="PANTHER" id="PTHR42748">
    <property type="entry name" value="NITROGEN METABOLITE REPRESSION PROTEIN NMRA FAMILY MEMBER"/>
    <property type="match status" value="1"/>
</dbReference>
<proteinExistence type="inferred from homology"/>
<dbReference type="Proteomes" id="UP001305779">
    <property type="component" value="Unassembled WGS sequence"/>
</dbReference>
<dbReference type="Gene3D" id="3.40.50.720">
    <property type="entry name" value="NAD(P)-binding Rossmann-like Domain"/>
    <property type="match status" value="1"/>
</dbReference>
<comment type="similarity">
    <text evidence="1">Belongs to the NmrA-type oxidoreductase family.</text>
</comment>
<evidence type="ECO:0000256" key="3">
    <source>
        <dbReference type="ARBA" id="ARBA00023002"/>
    </source>
</evidence>
<keyword evidence="2" id="KW-0521">NADP</keyword>
<reference evidence="5 6" key="1">
    <citation type="journal article" date="2023" name="G3 (Bethesda)">
        <title>A chromosome-level genome assembly of Zasmidium syzygii isolated from banana leaves.</title>
        <authorList>
            <person name="van Westerhoven A.C."/>
            <person name="Mehrabi R."/>
            <person name="Talebi R."/>
            <person name="Steentjes M.B.F."/>
            <person name="Corcolon B."/>
            <person name="Chong P.A."/>
            <person name="Kema G.H.J."/>
            <person name="Seidl M.F."/>
        </authorList>
    </citation>
    <scope>NUCLEOTIDE SEQUENCE [LARGE SCALE GENOMIC DNA]</scope>
    <source>
        <strain evidence="5 6">P124</strain>
    </source>
</reference>
<protein>
    <recommendedName>
        <fullName evidence="4">NmrA-like domain-containing protein</fullName>
    </recommendedName>
</protein>
<accession>A0ABR0EK21</accession>
<evidence type="ECO:0000259" key="4">
    <source>
        <dbReference type="Pfam" id="PF05368"/>
    </source>
</evidence>
<dbReference type="Pfam" id="PF05368">
    <property type="entry name" value="NmrA"/>
    <property type="match status" value="2"/>
</dbReference>
<dbReference type="InterPro" id="IPR051164">
    <property type="entry name" value="NmrA-like_oxidored"/>
</dbReference>
<evidence type="ECO:0000313" key="5">
    <source>
        <dbReference type="EMBL" id="KAK4501626.1"/>
    </source>
</evidence>